<dbReference type="PANTHER" id="PTHR11808">
    <property type="entry name" value="TRANS-SULFURATION ENZYME FAMILY MEMBER"/>
    <property type="match status" value="1"/>
</dbReference>
<accession>A0ABV2GDQ2</accession>
<organism evidence="4 5">
    <name type="scientific">Bhargavaea ullalensis</name>
    <dbReference type="NCBI Taxonomy" id="1265685"/>
    <lineage>
        <taxon>Bacteria</taxon>
        <taxon>Bacillati</taxon>
        <taxon>Bacillota</taxon>
        <taxon>Bacilli</taxon>
        <taxon>Bacillales</taxon>
        <taxon>Caryophanaceae</taxon>
        <taxon>Bhargavaea</taxon>
    </lineage>
</organism>
<evidence type="ECO:0000256" key="3">
    <source>
        <dbReference type="RuleBase" id="RU362118"/>
    </source>
</evidence>
<keyword evidence="5" id="KW-1185">Reference proteome</keyword>
<comment type="similarity">
    <text evidence="3">Belongs to the trans-sulfuration enzymes family.</text>
</comment>
<dbReference type="PIRSF" id="PIRSF001434">
    <property type="entry name" value="CGS"/>
    <property type="match status" value="1"/>
</dbReference>
<comment type="caution">
    <text evidence="4">The sequence shown here is derived from an EMBL/GenBank/DDBJ whole genome shotgun (WGS) entry which is preliminary data.</text>
</comment>
<evidence type="ECO:0000313" key="5">
    <source>
        <dbReference type="Proteomes" id="UP001549099"/>
    </source>
</evidence>
<dbReference type="GO" id="GO:0003962">
    <property type="term" value="F:cystathionine gamma-synthase activity"/>
    <property type="evidence" value="ECO:0007669"/>
    <property type="project" value="UniProtKB-EC"/>
</dbReference>
<dbReference type="Proteomes" id="UP001549099">
    <property type="component" value="Unassembled WGS sequence"/>
</dbReference>
<dbReference type="InterPro" id="IPR015422">
    <property type="entry name" value="PyrdxlP-dep_Trfase_small"/>
</dbReference>
<evidence type="ECO:0000313" key="4">
    <source>
        <dbReference type="EMBL" id="MET3576420.1"/>
    </source>
</evidence>
<reference evidence="4 5" key="1">
    <citation type="submission" date="2024-06" db="EMBL/GenBank/DDBJ databases">
        <title>Genomic Encyclopedia of Type Strains, Phase IV (KMG-IV): sequencing the most valuable type-strain genomes for metagenomic binning, comparative biology and taxonomic classification.</title>
        <authorList>
            <person name="Goeker M."/>
        </authorList>
    </citation>
    <scope>NUCLEOTIDE SEQUENCE [LARGE SCALE GENOMIC DNA]</scope>
    <source>
        <strain evidence="4 5">DSM 26128</strain>
    </source>
</reference>
<proteinExistence type="inferred from homology"/>
<dbReference type="CDD" id="cd00614">
    <property type="entry name" value="CGS_like"/>
    <property type="match status" value="1"/>
</dbReference>
<comment type="cofactor">
    <cofactor evidence="1 3">
        <name>pyridoxal 5'-phosphate</name>
        <dbReference type="ChEBI" id="CHEBI:597326"/>
    </cofactor>
</comment>
<keyword evidence="4" id="KW-0808">Transferase</keyword>
<dbReference type="EMBL" id="JBEPLW010000022">
    <property type="protein sequence ID" value="MET3576420.1"/>
    <property type="molecule type" value="Genomic_DNA"/>
</dbReference>
<sequence length="378" mass="40772">MTKKSISTLLAQLGNRNDPLTGAVNPPIHLSTAYEHPGLGRSTGYDYSRTKNPTRALLEEGFAELESGDAAFACSSGMAAIGLVLSLFRPGDGILAPEDLYGGTYRLFEHYRRQYGVPVDYLPFGDLAEVEQAITGGTKALFIESPTNPLLQEIDIPAYGELAKKHGLLLIVDNTFYTPILQRPIELGAHIIIHSATKYLGGHNDVLAGLVVAKGEDLCERLSAQHNAEGAVLSPFDSWLVIRGLKTLPLRMKQHEANAKDIAQWLQSEPSVADVLYPGKGGMLSFRVDNPALVAPLLEKLELIAFAESLGGVESFITYPSTQTHADIPLEERTKRGIDDSLLRLSVGIEDAQDLIGDLEQAFELARSSLAAGSAGQA</sequence>
<dbReference type="RefSeq" id="WP_354198449.1">
    <property type="nucleotide sequence ID" value="NZ_JBEPLW010000022.1"/>
</dbReference>
<dbReference type="Pfam" id="PF01053">
    <property type="entry name" value="Cys_Met_Meta_PP"/>
    <property type="match status" value="1"/>
</dbReference>
<dbReference type="InterPro" id="IPR000277">
    <property type="entry name" value="Cys/Met-Metab_PyrdxlP-dep_enz"/>
</dbReference>
<dbReference type="PANTHER" id="PTHR11808:SF90">
    <property type="entry name" value="CYSTATHIONINE GAMMA-SYNTHASE"/>
    <property type="match status" value="1"/>
</dbReference>
<evidence type="ECO:0000256" key="2">
    <source>
        <dbReference type="ARBA" id="ARBA00022898"/>
    </source>
</evidence>
<keyword evidence="2 3" id="KW-0663">Pyridoxal phosphate</keyword>
<name>A0ABV2GDQ2_9BACL</name>
<dbReference type="InterPro" id="IPR015424">
    <property type="entry name" value="PyrdxlP-dep_Trfase"/>
</dbReference>
<gene>
    <name evidence="4" type="ORF">ABID49_002338</name>
</gene>
<evidence type="ECO:0000256" key="1">
    <source>
        <dbReference type="ARBA" id="ARBA00001933"/>
    </source>
</evidence>
<protein>
    <submittedName>
        <fullName evidence="4">Cystathionine gamma-synthase</fullName>
        <ecNumber evidence="4">2.5.1.48</ecNumber>
    </submittedName>
</protein>
<dbReference type="Gene3D" id="3.40.640.10">
    <property type="entry name" value="Type I PLP-dependent aspartate aminotransferase-like (Major domain)"/>
    <property type="match status" value="1"/>
</dbReference>
<dbReference type="Gene3D" id="3.90.1150.10">
    <property type="entry name" value="Aspartate Aminotransferase, domain 1"/>
    <property type="match status" value="1"/>
</dbReference>
<dbReference type="NCBIfam" id="NF006095">
    <property type="entry name" value="PRK08247.1"/>
    <property type="match status" value="1"/>
</dbReference>
<dbReference type="EC" id="2.5.1.48" evidence="4"/>
<dbReference type="SUPFAM" id="SSF53383">
    <property type="entry name" value="PLP-dependent transferases"/>
    <property type="match status" value="1"/>
</dbReference>
<dbReference type="InterPro" id="IPR015421">
    <property type="entry name" value="PyrdxlP-dep_Trfase_major"/>
</dbReference>